<dbReference type="Pfam" id="PF00158">
    <property type="entry name" value="Sigma54_activat"/>
    <property type="match status" value="1"/>
</dbReference>
<comment type="caution">
    <text evidence="8">The sequence shown here is derived from an EMBL/GenBank/DDBJ whole genome shotgun (WGS) entry which is preliminary data.</text>
</comment>
<dbReference type="EMBL" id="WXEX01000003">
    <property type="protein sequence ID" value="MZP42374.1"/>
    <property type="molecule type" value="Genomic_DNA"/>
</dbReference>
<dbReference type="SUPFAM" id="SSF55785">
    <property type="entry name" value="PYP-like sensor domain (PAS domain)"/>
    <property type="match status" value="1"/>
</dbReference>
<dbReference type="Gene3D" id="1.10.8.60">
    <property type="match status" value="1"/>
</dbReference>
<keyword evidence="9" id="KW-1185">Reference proteome</keyword>
<dbReference type="GO" id="GO:0043565">
    <property type="term" value="F:sequence-specific DNA binding"/>
    <property type="evidence" value="ECO:0007669"/>
    <property type="project" value="InterPro"/>
</dbReference>
<keyword evidence="3" id="KW-0805">Transcription regulation</keyword>
<dbReference type="SUPFAM" id="SSF52540">
    <property type="entry name" value="P-loop containing nucleoside triphosphate hydrolases"/>
    <property type="match status" value="1"/>
</dbReference>
<evidence type="ECO:0000313" key="9">
    <source>
        <dbReference type="Proteomes" id="UP000471031"/>
    </source>
</evidence>
<dbReference type="InterPro" id="IPR035965">
    <property type="entry name" value="PAS-like_dom_sf"/>
</dbReference>
<accession>A0A845LAP3</accession>
<dbReference type="Pfam" id="PF25601">
    <property type="entry name" value="AAA_lid_14"/>
    <property type="match status" value="1"/>
</dbReference>
<dbReference type="InterPro" id="IPR003593">
    <property type="entry name" value="AAA+_ATPase"/>
</dbReference>
<dbReference type="PROSITE" id="PS50045">
    <property type="entry name" value="SIGMA54_INTERACT_4"/>
    <property type="match status" value="1"/>
</dbReference>
<dbReference type="InterPro" id="IPR002078">
    <property type="entry name" value="Sigma_54_int"/>
</dbReference>
<dbReference type="Gene3D" id="3.30.450.40">
    <property type="match status" value="1"/>
</dbReference>
<keyword evidence="1" id="KW-0547">Nucleotide-binding</keyword>
<dbReference type="FunFam" id="1.10.8.60:FF:000014">
    <property type="entry name" value="DNA-binding transcriptional regulator NtrC"/>
    <property type="match status" value="1"/>
</dbReference>
<dbReference type="InterPro" id="IPR009057">
    <property type="entry name" value="Homeodomain-like_sf"/>
</dbReference>
<dbReference type="FunFam" id="3.40.50.300:FF:000006">
    <property type="entry name" value="DNA-binding transcriptional regulator NtrC"/>
    <property type="match status" value="1"/>
</dbReference>
<evidence type="ECO:0000259" key="7">
    <source>
        <dbReference type="PROSITE" id="PS50045"/>
    </source>
</evidence>
<dbReference type="OrthoDB" id="9803970at2"/>
<name>A0A845LAP3_HELGE</name>
<dbReference type="Proteomes" id="UP000471031">
    <property type="component" value="Unassembled WGS sequence"/>
</dbReference>
<dbReference type="Gene3D" id="3.40.50.300">
    <property type="entry name" value="P-loop containing nucleotide triphosphate hydrolases"/>
    <property type="match status" value="1"/>
</dbReference>
<evidence type="ECO:0000256" key="4">
    <source>
        <dbReference type="ARBA" id="ARBA00023125"/>
    </source>
</evidence>
<gene>
    <name evidence="8" type="ORF">GTO89_04875</name>
</gene>
<dbReference type="CDD" id="cd00009">
    <property type="entry name" value="AAA"/>
    <property type="match status" value="1"/>
</dbReference>
<dbReference type="InterPro" id="IPR025662">
    <property type="entry name" value="Sigma_54_int_dom_ATP-bd_1"/>
</dbReference>
<dbReference type="InterPro" id="IPR027417">
    <property type="entry name" value="P-loop_NTPase"/>
</dbReference>
<dbReference type="SUPFAM" id="SSF46689">
    <property type="entry name" value="Homeodomain-like"/>
    <property type="match status" value="1"/>
</dbReference>
<dbReference type="PROSITE" id="PS00676">
    <property type="entry name" value="SIGMA54_INTERACT_2"/>
    <property type="match status" value="1"/>
</dbReference>
<dbReference type="Pfam" id="PF02954">
    <property type="entry name" value="HTH_8"/>
    <property type="match status" value="1"/>
</dbReference>
<dbReference type="SMART" id="SM00382">
    <property type="entry name" value="AAA"/>
    <property type="match status" value="1"/>
</dbReference>
<dbReference type="PANTHER" id="PTHR32071">
    <property type="entry name" value="TRANSCRIPTIONAL REGULATORY PROTEIN"/>
    <property type="match status" value="1"/>
</dbReference>
<dbReference type="InterPro" id="IPR029016">
    <property type="entry name" value="GAF-like_dom_sf"/>
</dbReference>
<evidence type="ECO:0000313" key="8">
    <source>
        <dbReference type="EMBL" id="MZP42374.1"/>
    </source>
</evidence>
<feature type="domain" description="Sigma-54 factor interaction" evidence="7">
    <location>
        <begin position="253"/>
        <end position="483"/>
    </location>
</feature>
<protein>
    <submittedName>
        <fullName evidence="8">AAA family ATPase</fullName>
    </submittedName>
</protein>
<dbReference type="PROSITE" id="PS00675">
    <property type="entry name" value="SIGMA54_INTERACT_1"/>
    <property type="match status" value="1"/>
</dbReference>
<keyword evidence="2" id="KW-0067">ATP-binding</keyword>
<dbReference type="PROSITE" id="PS00688">
    <property type="entry name" value="SIGMA54_INTERACT_3"/>
    <property type="match status" value="1"/>
</dbReference>
<evidence type="ECO:0000256" key="6">
    <source>
        <dbReference type="ARBA" id="ARBA00023163"/>
    </source>
</evidence>
<keyword evidence="4" id="KW-0238">DNA-binding</keyword>
<dbReference type="GO" id="GO:0006355">
    <property type="term" value="P:regulation of DNA-templated transcription"/>
    <property type="evidence" value="ECO:0007669"/>
    <property type="project" value="InterPro"/>
</dbReference>
<keyword evidence="6" id="KW-0804">Transcription</keyword>
<dbReference type="InterPro" id="IPR002197">
    <property type="entry name" value="HTH_Fis"/>
</dbReference>
<dbReference type="InterPro" id="IPR058031">
    <property type="entry name" value="AAA_lid_NorR"/>
</dbReference>
<evidence type="ECO:0000256" key="2">
    <source>
        <dbReference type="ARBA" id="ARBA00022840"/>
    </source>
</evidence>
<keyword evidence="5" id="KW-0010">Activator</keyword>
<proteinExistence type="predicted"/>
<dbReference type="GO" id="GO:0005524">
    <property type="term" value="F:ATP binding"/>
    <property type="evidence" value="ECO:0007669"/>
    <property type="project" value="UniProtKB-KW"/>
</dbReference>
<dbReference type="Gene3D" id="1.10.10.60">
    <property type="entry name" value="Homeodomain-like"/>
    <property type="match status" value="1"/>
</dbReference>
<evidence type="ECO:0000256" key="1">
    <source>
        <dbReference type="ARBA" id="ARBA00022741"/>
    </source>
</evidence>
<dbReference type="PANTHER" id="PTHR32071:SF57">
    <property type="entry name" value="C4-DICARBOXYLATE TRANSPORT TRANSCRIPTIONAL REGULATORY PROTEIN DCTD"/>
    <property type="match status" value="1"/>
</dbReference>
<dbReference type="InterPro" id="IPR025943">
    <property type="entry name" value="Sigma_54_int_dom_ATP-bd_2"/>
</dbReference>
<evidence type="ECO:0000256" key="3">
    <source>
        <dbReference type="ARBA" id="ARBA00023015"/>
    </source>
</evidence>
<organism evidence="8 9">
    <name type="scientific">Heliomicrobium gestii</name>
    <name type="common">Heliobacterium gestii</name>
    <dbReference type="NCBI Taxonomy" id="2699"/>
    <lineage>
        <taxon>Bacteria</taxon>
        <taxon>Bacillati</taxon>
        <taxon>Bacillota</taxon>
        <taxon>Clostridia</taxon>
        <taxon>Eubacteriales</taxon>
        <taxon>Heliobacteriaceae</taxon>
        <taxon>Heliomicrobium</taxon>
    </lineage>
</organism>
<evidence type="ECO:0000256" key="5">
    <source>
        <dbReference type="ARBA" id="ARBA00023159"/>
    </source>
</evidence>
<dbReference type="InterPro" id="IPR025944">
    <property type="entry name" value="Sigma_54_int_dom_CS"/>
</dbReference>
<dbReference type="Gene3D" id="3.30.450.20">
    <property type="entry name" value="PAS domain"/>
    <property type="match status" value="1"/>
</dbReference>
<dbReference type="AlphaFoldDB" id="A0A845LAP3"/>
<sequence>MIEVEIADPALVRIAGTGRYRDGVGRVLEDGFVYRHILRTGDAVIIDRPGNHELCRPCARRGSCSETAEVAVPIKIGEETIGVIGLIGFDGQQGKRLLSRQESLLRFLEKMADLIAGKTAENVQNRQRESLVHRLETVLNLLHDGLLVVSADKAITHHNEVAASMTDLTAGAVVMLPQIMDEKKLWKAIEKGRGFSGQVKGRRVAGHWYCDAMPIIREDVLDGAIVILKDVQEIKRLVNDTTVSDIATEFSQIIGNSMKIRELKALACKVASGNSTLLIQGESGTGKELLARAIHQSSGRSQNAFIAINCGAIPETLLESELFGYEEGSFTGAKRGGKLGKFELANNGTLFLDEIGDMPLHLQVKILRVLQERRVERVGSSRSIPVDVRIIAATHRNLEKMVAAGEFREDLYYRLNVIPLTIPPLRERREDIPLLIDHYLEHYCNLIGKQVNRLAAEAASLLNRYAWPGNVRELANVVEYAVTMATGGFIGLKDLPKRIKAEEPVKLQDDHLNLKSLEREAITKALEAAAAEGCKDDAAKRLGISRATLYRKIKEYGIAERKVFS</sequence>
<reference evidence="8 9" key="1">
    <citation type="submission" date="2020-01" db="EMBL/GenBank/DDBJ databases">
        <title>Whole genome sequence of Heliobacterium gestii DSM 11169.</title>
        <authorList>
            <person name="Kyndt J.A."/>
            <person name="Meyer T.E."/>
        </authorList>
    </citation>
    <scope>NUCLEOTIDE SEQUENCE [LARGE SCALE GENOMIC DNA]</scope>
    <source>
        <strain evidence="8 9">DSM 11169</strain>
    </source>
</reference>